<accession>A0AAE1AQ11</accession>
<comment type="caution">
    <text evidence="1">The sequence shown here is derived from an EMBL/GenBank/DDBJ whole genome shotgun (WGS) entry which is preliminary data.</text>
</comment>
<dbReference type="EMBL" id="JAWDGP010001428">
    <property type="protein sequence ID" value="KAK3791902.1"/>
    <property type="molecule type" value="Genomic_DNA"/>
</dbReference>
<evidence type="ECO:0000313" key="2">
    <source>
        <dbReference type="Proteomes" id="UP001283361"/>
    </source>
</evidence>
<evidence type="ECO:0000313" key="1">
    <source>
        <dbReference type="EMBL" id="KAK3791902.1"/>
    </source>
</evidence>
<reference evidence="1" key="1">
    <citation type="journal article" date="2023" name="G3 (Bethesda)">
        <title>A reference genome for the long-term kleptoplast-retaining sea slug Elysia crispata morphotype clarki.</title>
        <authorList>
            <person name="Eastman K.E."/>
            <person name="Pendleton A.L."/>
            <person name="Shaikh M.A."/>
            <person name="Suttiyut T."/>
            <person name="Ogas R."/>
            <person name="Tomko P."/>
            <person name="Gavelis G."/>
            <person name="Widhalm J.R."/>
            <person name="Wisecaver J.H."/>
        </authorList>
    </citation>
    <scope>NUCLEOTIDE SEQUENCE</scope>
    <source>
        <strain evidence="1">ECLA1</strain>
    </source>
</reference>
<name>A0AAE1AQ11_9GAST</name>
<dbReference type="AlphaFoldDB" id="A0AAE1AQ11"/>
<sequence>MKDSNSLWRLGEPSPQPDPVIKLMTAQQCPQLAVLDITITIAEAEHWRQEMHNNAMKGPITKQDALDGKHSTNQQLVIQRRHVATFLT</sequence>
<proteinExistence type="predicted"/>
<protein>
    <submittedName>
        <fullName evidence="1">Uncharacterized protein</fullName>
    </submittedName>
</protein>
<gene>
    <name evidence="1" type="ORF">RRG08_026804</name>
</gene>
<organism evidence="1 2">
    <name type="scientific">Elysia crispata</name>
    <name type="common">lettuce slug</name>
    <dbReference type="NCBI Taxonomy" id="231223"/>
    <lineage>
        <taxon>Eukaryota</taxon>
        <taxon>Metazoa</taxon>
        <taxon>Spiralia</taxon>
        <taxon>Lophotrochozoa</taxon>
        <taxon>Mollusca</taxon>
        <taxon>Gastropoda</taxon>
        <taxon>Heterobranchia</taxon>
        <taxon>Euthyneura</taxon>
        <taxon>Panpulmonata</taxon>
        <taxon>Sacoglossa</taxon>
        <taxon>Placobranchoidea</taxon>
        <taxon>Plakobranchidae</taxon>
        <taxon>Elysia</taxon>
    </lineage>
</organism>
<keyword evidence="2" id="KW-1185">Reference proteome</keyword>
<dbReference type="Proteomes" id="UP001283361">
    <property type="component" value="Unassembled WGS sequence"/>
</dbReference>